<dbReference type="InterPro" id="IPR050584">
    <property type="entry name" value="Cholesterol_7-desaturase"/>
</dbReference>
<evidence type="ECO:0000313" key="7">
    <source>
        <dbReference type="EMBL" id="ETW96846.1"/>
    </source>
</evidence>
<dbReference type="GO" id="GO:0046872">
    <property type="term" value="F:metal ion binding"/>
    <property type="evidence" value="ECO:0007669"/>
    <property type="project" value="UniProtKB-KW"/>
</dbReference>
<keyword evidence="1" id="KW-0001">2Fe-2S</keyword>
<dbReference type="InterPro" id="IPR017941">
    <property type="entry name" value="Rieske_2Fe-2S"/>
</dbReference>
<dbReference type="Gene3D" id="3.90.380.10">
    <property type="entry name" value="Naphthalene 1,2-dioxygenase Alpha Subunit, Chain A, domain 1"/>
    <property type="match status" value="1"/>
</dbReference>
<dbReference type="EMBL" id="AZHW01000735">
    <property type="protein sequence ID" value="ETW96846.1"/>
    <property type="molecule type" value="Genomic_DNA"/>
</dbReference>
<organism evidence="7 8">
    <name type="scientific">Entotheonella factor</name>
    <dbReference type="NCBI Taxonomy" id="1429438"/>
    <lineage>
        <taxon>Bacteria</taxon>
        <taxon>Pseudomonadati</taxon>
        <taxon>Nitrospinota/Tectimicrobiota group</taxon>
        <taxon>Candidatus Tectimicrobiota</taxon>
        <taxon>Candidatus Entotheonellia</taxon>
        <taxon>Candidatus Entotheonellales</taxon>
        <taxon>Candidatus Entotheonellaceae</taxon>
        <taxon>Candidatus Entotheonella</taxon>
    </lineage>
</organism>
<keyword evidence="2" id="KW-0479">Metal-binding</keyword>
<dbReference type="AlphaFoldDB" id="W4LHR2"/>
<dbReference type="Proteomes" id="UP000019141">
    <property type="component" value="Unassembled WGS sequence"/>
</dbReference>
<dbReference type="SUPFAM" id="SSF55961">
    <property type="entry name" value="Bet v1-like"/>
    <property type="match status" value="1"/>
</dbReference>
<comment type="caution">
    <text evidence="7">The sequence shown here is derived from an EMBL/GenBank/DDBJ whole genome shotgun (WGS) entry which is preliminary data.</text>
</comment>
<dbReference type="Gene3D" id="2.102.10.10">
    <property type="entry name" value="Rieske [2Fe-2S] iron-sulphur domain"/>
    <property type="match status" value="1"/>
</dbReference>
<dbReference type="PROSITE" id="PS51296">
    <property type="entry name" value="RIESKE"/>
    <property type="match status" value="1"/>
</dbReference>
<evidence type="ECO:0000256" key="2">
    <source>
        <dbReference type="ARBA" id="ARBA00022723"/>
    </source>
</evidence>
<evidence type="ECO:0000256" key="5">
    <source>
        <dbReference type="ARBA" id="ARBA00023014"/>
    </source>
</evidence>
<protein>
    <recommendedName>
        <fullName evidence="6">Rieske domain-containing protein</fullName>
    </recommendedName>
</protein>
<evidence type="ECO:0000256" key="1">
    <source>
        <dbReference type="ARBA" id="ARBA00022714"/>
    </source>
</evidence>
<sequence length="429" mass="48562">MLTAEENERLTRVGAGTPMGELLRRYWHPVAATSQLQDHATLPVRLMGENLVLYKDRQGRYGLIGDRCPHRNVNMIYGIPDQEGLRCPYHGWLFNHEGRCLEQPYEKAEDPTEAFKDKIRTSAYPVQELGGLIFAYLGPEPAPLLPRWDLLVWDNVYRDVGMCVIPCNWLQIMENSVDPLHVEWLHGHFANYVWERLEQPERIKSITAHQLIGFDVFEHGIIKRRMLEGQTQDDVNWKFGHPLVFPNLLKVGGFQYRVPVDDTHTLHIWYYTYAPPDGSKVSKDEPVPFYEVPVPDMQPGGLPDWSKLDFTAGQDIVMWCTQGDITDRSQENLGRSDKGLILYRQLLKDNMDKVQRGEDPMNVIRDPEKNANLELPTEESAGTRREFVGAGASGLLSSAGAAGGASKFSPILNRVEGASAVTAAEVLDR</sequence>
<dbReference type="HOGENOM" id="CLU_039484_2_1_7"/>
<dbReference type="InterPro" id="IPR045623">
    <property type="entry name" value="LigXa_C"/>
</dbReference>
<feature type="domain" description="Rieske" evidence="6">
    <location>
        <begin position="27"/>
        <end position="135"/>
    </location>
</feature>
<dbReference type="GO" id="GO:0016491">
    <property type="term" value="F:oxidoreductase activity"/>
    <property type="evidence" value="ECO:0007669"/>
    <property type="project" value="UniProtKB-KW"/>
</dbReference>
<dbReference type="Pfam" id="PF00355">
    <property type="entry name" value="Rieske"/>
    <property type="match status" value="1"/>
</dbReference>
<keyword evidence="3" id="KW-0560">Oxidoreductase</keyword>
<accession>W4LHR2</accession>
<dbReference type="GO" id="GO:0051537">
    <property type="term" value="F:2 iron, 2 sulfur cluster binding"/>
    <property type="evidence" value="ECO:0007669"/>
    <property type="project" value="UniProtKB-KW"/>
</dbReference>
<evidence type="ECO:0000256" key="3">
    <source>
        <dbReference type="ARBA" id="ARBA00023002"/>
    </source>
</evidence>
<evidence type="ECO:0000259" key="6">
    <source>
        <dbReference type="PROSITE" id="PS51296"/>
    </source>
</evidence>
<dbReference type="SUPFAM" id="SSF50022">
    <property type="entry name" value="ISP domain"/>
    <property type="match status" value="1"/>
</dbReference>
<dbReference type="PANTHER" id="PTHR21266:SF59">
    <property type="entry name" value="BLR4922 PROTEIN"/>
    <property type="match status" value="1"/>
</dbReference>
<reference evidence="7 8" key="1">
    <citation type="journal article" date="2014" name="Nature">
        <title>An environmental bacterial taxon with a large and distinct metabolic repertoire.</title>
        <authorList>
            <person name="Wilson M.C."/>
            <person name="Mori T."/>
            <person name="Ruckert C."/>
            <person name="Uria A.R."/>
            <person name="Helf M.J."/>
            <person name="Takada K."/>
            <person name="Gernert C."/>
            <person name="Steffens U.A."/>
            <person name="Heycke N."/>
            <person name="Schmitt S."/>
            <person name="Rinke C."/>
            <person name="Helfrich E.J."/>
            <person name="Brachmann A.O."/>
            <person name="Gurgui C."/>
            <person name="Wakimoto T."/>
            <person name="Kracht M."/>
            <person name="Crusemann M."/>
            <person name="Hentschel U."/>
            <person name="Abe I."/>
            <person name="Matsunaga S."/>
            <person name="Kalinowski J."/>
            <person name="Takeyama H."/>
            <person name="Piel J."/>
        </authorList>
    </citation>
    <scope>NUCLEOTIDE SEQUENCE [LARGE SCALE GENOMIC DNA]</scope>
    <source>
        <strain evidence="8">TSY1</strain>
    </source>
</reference>
<proteinExistence type="predicted"/>
<keyword evidence="8" id="KW-1185">Reference proteome</keyword>
<evidence type="ECO:0000256" key="4">
    <source>
        <dbReference type="ARBA" id="ARBA00023004"/>
    </source>
</evidence>
<gene>
    <name evidence="7" type="ORF">ETSY1_24985</name>
</gene>
<name>W4LHR2_ENTF1</name>
<dbReference type="PANTHER" id="PTHR21266">
    <property type="entry name" value="IRON-SULFUR DOMAIN CONTAINING PROTEIN"/>
    <property type="match status" value="1"/>
</dbReference>
<keyword evidence="5" id="KW-0411">Iron-sulfur</keyword>
<dbReference type="InterPro" id="IPR036922">
    <property type="entry name" value="Rieske_2Fe-2S_sf"/>
</dbReference>
<dbReference type="Pfam" id="PF19301">
    <property type="entry name" value="LigXa_C"/>
    <property type="match status" value="1"/>
</dbReference>
<dbReference type="PATRIC" id="fig|1429438.4.peg.4784"/>
<keyword evidence="4" id="KW-0408">Iron</keyword>
<evidence type="ECO:0000313" key="8">
    <source>
        <dbReference type="Proteomes" id="UP000019141"/>
    </source>
</evidence>